<comment type="caution">
    <text evidence="2">The sequence shown here is derived from an EMBL/GenBank/DDBJ whole genome shotgun (WGS) entry which is preliminary data.</text>
</comment>
<keyword evidence="3" id="KW-1185">Reference proteome</keyword>
<evidence type="ECO:0008006" key="4">
    <source>
        <dbReference type="Google" id="ProtNLM"/>
    </source>
</evidence>
<feature type="region of interest" description="Disordered" evidence="1">
    <location>
        <begin position="1169"/>
        <end position="1222"/>
    </location>
</feature>
<gene>
    <name evidence="2" type="ORF">PCOR1329_LOCUS67200</name>
</gene>
<sequence>MSRGQSGDGRAARQGPADERAGRLNRLLTGRGAGALRLLKDTRLFHLDDDEALPMRGDALPPRRGCQATLRGEAALVLDAFKRYGVASADAAPVEELPPDAKGAAWGLGAVVTCRLEDLRDAAYELKVTLVNQRVLLRRDSSAVSSPKKARSVNMARVVAATLRAGHAPLDLRQTPGHPGPVQVHPSGVKAHQDWAREMGEEHRAVMDKRRHAYPYWALDVPGPMPFYAQPWRCDTCRLKGSLADRLPLRRVRSAPEKALKTYFQVLDSDIATAFPNIAVLHNAKEGTARFTARFFFGVAQRLYECFNSREVRRHIVSMYSSNALSQALSLDGAPVCAVPDDAMMRSILMMGFRGFLQSRVDVMKRRQLCYNARGIRLDGNFKLGKIIKVPKGGTAYSVAMGFCGLDGSLLVPPVPLTHESWDQIETALLPLLEDVRGTMMACGYSADESQPVFCSTDNYEKHRLRLRGAFAKVWSGLRLVSDGATPKAPASRKRVLASDRAPGCALITGDPQHCIIKMRRFVSPHSADGRDFQFDYIDAINRLSKPRAPADAAAVRGCWRPLSPAGRDLLRAAVSLPKEKYDAVAGRAPATARDNFRQFMGEPRILQDPVWVEYFGARPPRGTLARVARRAGAALRGALHPRGRGSKKSFRAEIQCLREWYKAGRKSWARRRGIRRGHAAGPWRPSRDSVLKAKLKQHLRVLVSHLKVEALFKWREVADLPHEAGIDMQSGTVPVERLWANFVCYFPDAARGMSRDWWDLLNNLGHMRYNFRHFNHPHLDPWTRGDALIAERIGNMITLARALQRHGQDTSPQLVALFKDVMGDVRDVQAPRPVQHARWGKYMRGQPPGPADRRQPAAAAAAAPVADAPAAGKRGAADSSAAPLRLKQQRVDGGASGAAQAAAAAPIVKGEPVVKLEPPKAEHVPIKMEPAKLEQGVRLKAEEPAGVVETEPREGAVAALATSTPPAHRCRRTQPPRAAIHQSRPEELQVAAVSEPARPRSPCSPRCAASPDPVFKFQLPDGAASGPSSDSDPAAPVINAVTAAENVQDLQGCLFPADLFAGFQTEAQIYESAQEKLQAMHEDTRTHRELAVRHDFIMTGSRPTPILKAAEAVCLKQGIHLESFLLCLGANVTWLEHHRTRLGSEFPPENDPVIQLQDDVMGAKAILEDMGKDEKKPKRRARAKQKAALARARSDPEAAASAESGALAPAEPGAAPQAAAPAPAFHDVMESILQQASLDQDSADEICRKIGAAFGREVNAGEKKMARAASHEVMRQPECEAVICGGSPSSRKSRSCDLSNDLITKSACAPPDLSTGSAYLAEATLRGIRTCLLKTHRAAVTTDELMNAMVTPWSDGKDQSHCVPRSKLCTCTQAERDDILTATGPVHLRSYSFQFKLFGQLEGAEWVMRPGPQGFFKRVSFSVSPDNNPWDDRVHASMSMGLLQGLHDWMLRGPFKQPYYLHLSGQTQTFLRIVLQAIRDWIKEKEESGVDVSKWFKIKLGFAFSDILRNGSSTMRQVQFLTSLSKVGHDAAQRHCVIPMEFMAGCTDIFENSNSTL</sequence>
<feature type="compositionally biased region" description="Low complexity" evidence="1">
    <location>
        <begin position="857"/>
        <end position="879"/>
    </location>
</feature>
<feature type="region of interest" description="Disordered" evidence="1">
    <location>
        <begin position="1"/>
        <end position="22"/>
    </location>
</feature>
<evidence type="ECO:0000256" key="1">
    <source>
        <dbReference type="SAM" id="MobiDB-lite"/>
    </source>
</evidence>
<feature type="region of interest" description="Disordered" evidence="1">
    <location>
        <begin position="962"/>
        <end position="988"/>
    </location>
</feature>
<accession>A0ABN9WKD9</accession>
<feature type="compositionally biased region" description="Low complexity" evidence="1">
    <location>
        <begin position="1187"/>
        <end position="1222"/>
    </location>
</feature>
<feature type="region of interest" description="Disordered" evidence="1">
    <location>
        <begin position="834"/>
        <end position="884"/>
    </location>
</feature>
<feature type="non-terminal residue" evidence="2">
    <location>
        <position position="1558"/>
    </location>
</feature>
<evidence type="ECO:0000313" key="3">
    <source>
        <dbReference type="Proteomes" id="UP001189429"/>
    </source>
</evidence>
<protein>
    <recommendedName>
        <fullName evidence="4">RNA-directed RNA polymerase</fullName>
    </recommendedName>
</protein>
<reference evidence="2" key="1">
    <citation type="submission" date="2023-10" db="EMBL/GenBank/DDBJ databases">
        <authorList>
            <person name="Chen Y."/>
            <person name="Shah S."/>
            <person name="Dougan E. K."/>
            <person name="Thang M."/>
            <person name="Chan C."/>
        </authorList>
    </citation>
    <scope>NUCLEOTIDE SEQUENCE [LARGE SCALE GENOMIC DNA]</scope>
</reference>
<evidence type="ECO:0000313" key="2">
    <source>
        <dbReference type="EMBL" id="CAK0885638.1"/>
    </source>
</evidence>
<dbReference type="Proteomes" id="UP001189429">
    <property type="component" value="Unassembled WGS sequence"/>
</dbReference>
<proteinExistence type="predicted"/>
<organism evidence="2 3">
    <name type="scientific">Prorocentrum cordatum</name>
    <dbReference type="NCBI Taxonomy" id="2364126"/>
    <lineage>
        <taxon>Eukaryota</taxon>
        <taxon>Sar</taxon>
        <taxon>Alveolata</taxon>
        <taxon>Dinophyceae</taxon>
        <taxon>Prorocentrales</taxon>
        <taxon>Prorocentraceae</taxon>
        <taxon>Prorocentrum</taxon>
    </lineage>
</organism>
<name>A0ABN9WKD9_9DINO</name>
<dbReference type="EMBL" id="CAUYUJ010018696">
    <property type="protein sequence ID" value="CAK0885638.1"/>
    <property type="molecule type" value="Genomic_DNA"/>
</dbReference>